<sequence length="792" mass="90918">DDQYETTEHIKIKLIIKEVRDLPPNEADGVICCYSFMNEKQHHIIESVKNNKYNDDHNDEHADIVKKPQIFIFNHEKEYTFTMTDDFIFTWLESAISIEVWYQYNSVPLPVGNNDQDRRDAEIRALSNRWKEVKRHIQYAIEIHELNSSGRWEPVEVDSSYTNIISGGIYRLRHGQSKRLVARLRVIPQSGTMPLVLHAIRSVEIGSINTRQMNAPRQLDSYQDEELQYLKREWLDLIEKRKSYLESQIESLSHQTNKTSNDIERENALLKRLADEKDFAESPPPGSGIPGSPPIWSPPPTIEEHRPLTFLNLDPDNMNAEYDTAGLKATLTEEKKNDMFRLALLQHDSDEIRAVAQWDPSIHEASELNRVTPNNTLVYMIVKITVLISQPVRMELVLRKRIATTIQKTDSWWSSGKAVKKYLLGYKPYKRTSVVCEIVSHIPKFIHDIEDHKSLALVAGSECYSRTYVEKYIQYASAVDNLLLLDKLRQEVSLLDYSAKQQQQQQTIRKSTSVPNIMNQQNTSGLHNSNSDIDDEHGVSRNSSRSFKKVIDNNQSTIKKSPSINNDRTNPFYNEKLSNSSFLCPHSDLCTSPSSPPTNLHYPVETLPTPFSSFSRSALNVSQFSTPNRLNNNEKEEKNRVDKIYTKLKDNTYDDKFDPQFSHLYYELSIPSMLTRSSYIEKECPQPVQGSSLCIEPRDLFTIPNEENEQELLSTSALEEKYTFPSRSQNTVQMTPPQTPTLPVTNSDENSESLNVTNNQTPNNLNKKNLIEIIEKTPTALNSLPSTSKSFG</sequence>
<reference evidence="3" key="1">
    <citation type="submission" date="2021-02" db="EMBL/GenBank/DDBJ databases">
        <authorList>
            <person name="Nowell W R."/>
        </authorList>
    </citation>
    <scope>NUCLEOTIDE SEQUENCE</scope>
</reference>
<name>A0A8S2ERW0_9BILA</name>
<dbReference type="EMBL" id="CAJOBA010036733">
    <property type="protein sequence ID" value="CAF4028466.1"/>
    <property type="molecule type" value="Genomic_DNA"/>
</dbReference>
<feature type="region of interest" description="Disordered" evidence="1">
    <location>
        <begin position="506"/>
        <end position="547"/>
    </location>
</feature>
<dbReference type="Proteomes" id="UP000677228">
    <property type="component" value="Unassembled WGS sequence"/>
</dbReference>
<dbReference type="AlphaFoldDB" id="A0A8S2ERW0"/>
<feature type="region of interest" description="Disordered" evidence="1">
    <location>
        <begin position="278"/>
        <end position="301"/>
    </location>
</feature>
<feature type="compositionally biased region" description="Polar residues" evidence="1">
    <location>
        <begin position="726"/>
        <end position="748"/>
    </location>
</feature>
<comment type="caution">
    <text evidence="3">The sequence shown here is derived from an EMBL/GenBank/DDBJ whole genome shotgun (WGS) entry which is preliminary data.</text>
</comment>
<evidence type="ECO:0000256" key="1">
    <source>
        <dbReference type="SAM" id="MobiDB-lite"/>
    </source>
</evidence>
<dbReference type="EMBL" id="CAJNOK010015196">
    <property type="protein sequence ID" value="CAF1220479.1"/>
    <property type="molecule type" value="Genomic_DNA"/>
</dbReference>
<dbReference type="Proteomes" id="UP000682733">
    <property type="component" value="Unassembled WGS sequence"/>
</dbReference>
<feature type="compositionally biased region" description="Low complexity" evidence="1">
    <location>
        <begin position="754"/>
        <end position="763"/>
    </location>
</feature>
<feature type="region of interest" description="Disordered" evidence="1">
    <location>
        <begin position="726"/>
        <end position="763"/>
    </location>
</feature>
<accession>A0A8S2ERW0</accession>
<dbReference type="InterPro" id="IPR022164">
    <property type="entry name" value="Kinesin-like"/>
</dbReference>
<feature type="domain" description="Kinesin-like" evidence="2">
    <location>
        <begin position="347"/>
        <end position="410"/>
    </location>
</feature>
<proteinExistence type="predicted"/>
<feature type="compositionally biased region" description="Polar residues" evidence="1">
    <location>
        <begin position="507"/>
        <end position="531"/>
    </location>
</feature>
<evidence type="ECO:0000313" key="5">
    <source>
        <dbReference type="Proteomes" id="UP000677228"/>
    </source>
</evidence>
<organism evidence="3 5">
    <name type="scientific">Didymodactylos carnosus</name>
    <dbReference type="NCBI Taxonomy" id="1234261"/>
    <lineage>
        <taxon>Eukaryota</taxon>
        <taxon>Metazoa</taxon>
        <taxon>Spiralia</taxon>
        <taxon>Gnathifera</taxon>
        <taxon>Rotifera</taxon>
        <taxon>Eurotatoria</taxon>
        <taxon>Bdelloidea</taxon>
        <taxon>Philodinida</taxon>
        <taxon>Philodinidae</taxon>
        <taxon>Didymodactylos</taxon>
    </lineage>
</organism>
<evidence type="ECO:0000313" key="3">
    <source>
        <dbReference type="EMBL" id="CAF1220479.1"/>
    </source>
</evidence>
<evidence type="ECO:0000259" key="2">
    <source>
        <dbReference type="Pfam" id="PF12473"/>
    </source>
</evidence>
<feature type="non-terminal residue" evidence="3">
    <location>
        <position position="1"/>
    </location>
</feature>
<gene>
    <name evidence="3" type="ORF">OVA965_LOCUS24892</name>
    <name evidence="4" type="ORF">TMI583_LOCUS25614</name>
</gene>
<evidence type="ECO:0000313" key="4">
    <source>
        <dbReference type="EMBL" id="CAF4028466.1"/>
    </source>
</evidence>
<dbReference type="Pfam" id="PF12473">
    <property type="entry name" value="DUF3694"/>
    <property type="match status" value="1"/>
</dbReference>
<feature type="compositionally biased region" description="Pro residues" evidence="1">
    <location>
        <begin position="282"/>
        <end position="301"/>
    </location>
</feature>
<protein>
    <recommendedName>
        <fullName evidence="2">Kinesin-like domain-containing protein</fullName>
    </recommendedName>
</protein>